<dbReference type="Gene3D" id="1.10.510.10">
    <property type="entry name" value="Transferase(Phosphotransferase) domain 1"/>
    <property type="match status" value="1"/>
</dbReference>
<dbReference type="InterPro" id="IPR011009">
    <property type="entry name" value="Kinase-like_dom_sf"/>
</dbReference>
<evidence type="ECO:0000313" key="9">
    <source>
        <dbReference type="EMBL" id="KAK9722007.1"/>
    </source>
</evidence>
<dbReference type="Pfam" id="PF00069">
    <property type="entry name" value="Pkinase"/>
    <property type="match status" value="1"/>
</dbReference>
<dbReference type="InterPro" id="IPR017441">
    <property type="entry name" value="Protein_kinase_ATP_BS"/>
</dbReference>
<evidence type="ECO:0000313" key="10">
    <source>
        <dbReference type="Proteomes" id="UP001479436"/>
    </source>
</evidence>
<organism evidence="9 10">
    <name type="scientific">Basidiobolus ranarum</name>
    <dbReference type="NCBI Taxonomy" id="34480"/>
    <lineage>
        <taxon>Eukaryota</taxon>
        <taxon>Fungi</taxon>
        <taxon>Fungi incertae sedis</taxon>
        <taxon>Zoopagomycota</taxon>
        <taxon>Entomophthoromycotina</taxon>
        <taxon>Basidiobolomycetes</taxon>
        <taxon>Basidiobolales</taxon>
        <taxon>Basidiobolaceae</taxon>
        <taxon>Basidiobolus</taxon>
    </lineage>
</organism>
<comment type="caution">
    <text evidence="9">The sequence shown here is derived from an EMBL/GenBank/DDBJ whole genome shotgun (WGS) entry which is preliminary data.</text>
</comment>
<feature type="domain" description="Protein kinase" evidence="8">
    <location>
        <begin position="31"/>
        <end position="302"/>
    </location>
</feature>
<evidence type="ECO:0000256" key="3">
    <source>
        <dbReference type="ARBA" id="ARBA00022741"/>
    </source>
</evidence>
<sequence>MTSKVDNLAFEKTFNSNGNFRESQLVLGQRYAVLHKIGEGTFSQVLLARDLAHPKKRLVALKVLPNKYSRQALTEVIRLRQLSIFNGEKNFQIVQIFDTFNFGSFICIVLEWLSGGPINISHVEELNTTNSSHTPRELELRRLPVTRRITCQLVTTLLLLSKVGVLHADLKPDNILYTQADSLDLKVLDFGNSIGTGELSGYYDTYNVQTLNYRAPEVLFGVPFGLPIDMWSLGCILCETWMGHSLFASITRTEIMGEMSRLLGKFPKKVFKNGKYCQEQFLESSNDDEDAKTHTTQRLLNS</sequence>
<dbReference type="SUPFAM" id="SSF56112">
    <property type="entry name" value="Protein kinase-like (PK-like)"/>
    <property type="match status" value="1"/>
</dbReference>
<keyword evidence="2" id="KW-0808">Transferase</keyword>
<reference evidence="9 10" key="1">
    <citation type="submission" date="2023-04" db="EMBL/GenBank/DDBJ databases">
        <title>Genome of Basidiobolus ranarum AG-B5.</title>
        <authorList>
            <person name="Stajich J.E."/>
            <person name="Carter-House D."/>
            <person name="Gryganskyi A."/>
        </authorList>
    </citation>
    <scope>NUCLEOTIDE SEQUENCE [LARGE SCALE GENOMIC DNA]</scope>
    <source>
        <strain evidence="9 10">AG-B5</strain>
    </source>
</reference>
<dbReference type="PROSITE" id="PS50011">
    <property type="entry name" value="PROTEIN_KINASE_DOM"/>
    <property type="match status" value="1"/>
</dbReference>
<accession>A0ABR2W6Y4</accession>
<dbReference type="PROSITE" id="PS00107">
    <property type="entry name" value="PROTEIN_KINASE_ATP"/>
    <property type="match status" value="1"/>
</dbReference>
<dbReference type="EMBL" id="JASJQH010006962">
    <property type="protein sequence ID" value="KAK9722007.1"/>
    <property type="molecule type" value="Genomic_DNA"/>
</dbReference>
<evidence type="ECO:0000256" key="5">
    <source>
        <dbReference type="ARBA" id="ARBA00022840"/>
    </source>
</evidence>
<evidence type="ECO:0000256" key="1">
    <source>
        <dbReference type="ARBA" id="ARBA00022527"/>
    </source>
</evidence>
<keyword evidence="10" id="KW-1185">Reference proteome</keyword>
<evidence type="ECO:0000256" key="2">
    <source>
        <dbReference type="ARBA" id="ARBA00022679"/>
    </source>
</evidence>
<keyword evidence="3 6" id="KW-0547">Nucleotide-binding</keyword>
<dbReference type="Proteomes" id="UP001479436">
    <property type="component" value="Unassembled WGS sequence"/>
</dbReference>
<comment type="similarity">
    <text evidence="7">Belongs to the protein kinase superfamily.</text>
</comment>
<dbReference type="InterPro" id="IPR008271">
    <property type="entry name" value="Ser/Thr_kinase_AS"/>
</dbReference>
<dbReference type="PROSITE" id="PS00108">
    <property type="entry name" value="PROTEIN_KINASE_ST"/>
    <property type="match status" value="1"/>
</dbReference>
<gene>
    <name evidence="9" type="ORF">K7432_003012</name>
</gene>
<feature type="binding site" evidence="6">
    <location>
        <position position="62"/>
    </location>
    <ligand>
        <name>ATP</name>
        <dbReference type="ChEBI" id="CHEBI:30616"/>
    </ligand>
</feature>
<keyword evidence="1 7" id="KW-0723">Serine/threonine-protein kinase</keyword>
<evidence type="ECO:0000256" key="4">
    <source>
        <dbReference type="ARBA" id="ARBA00022777"/>
    </source>
</evidence>
<keyword evidence="4" id="KW-0418">Kinase</keyword>
<dbReference type="InterPro" id="IPR000719">
    <property type="entry name" value="Prot_kinase_dom"/>
</dbReference>
<evidence type="ECO:0000256" key="7">
    <source>
        <dbReference type="RuleBase" id="RU000304"/>
    </source>
</evidence>
<dbReference type="SMART" id="SM00220">
    <property type="entry name" value="S_TKc"/>
    <property type="match status" value="1"/>
</dbReference>
<protein>
    <recommendedName>
        <fullName evidence="8">Protein kinase domain-containing protein</fullName>
    </recommendedName>
</protein>
<proteinExistence type="inferred from homology"/>
<dbReference type="InterPro" id="IPR050494">
    <property type="entry name" value="Ser_Thr_dual-spec_kinase"/>
</dbReference>
<keyword evidence="5 6" id="KW-0067">ATP-binding</keyword>
<dbReference type="PANTHER" id="PTHR24058">
    <property type="entry name" value="DUAL SPECIFICITY PROTEIN KINASE"/>
    <property type="match status" value="1"/>
</dbReference>
<evidence type="ECO:0000256" key="6">
    <source>
        <dbReference type="PROSITE-ProRule" id="PRU10141"/>
    </source>
</evidence>
<dbReference type="PANTHER" id="PTHR24058:SF130">
    <property type="entry name" value="SERINE_THREONINE PROTEIN KINASES-RELATED"/>
    <property type="match status" value="1"/>
</dbReference>
<evidence type="ECO:0000259" key="8">
    <source>
        <dbReference type="PROSITE" id="PS50011"/>
    </source>
</evidence>
<name>A0ABR2W6Y4_9FUNG</name>